<accession>A0A5J6SQU9</accession>
<dbReference type="AlphaFoldDB" id="A0A5J6SQU9"/>
<reference evidence="1 2" key="1">
    <citation type="submission" date="2018-07" db="EMBL/GenBank/DDBJ databases">
        <title>Complete genome sequence of Psychrobacillus sp. PB01, isolated from iceberg, and comparative genome analysis of Psychrobacillus strains.</title>
        <authorList>
            <person name="Lee P.C."/>
        </authorList>
    </citation>
    <scope>NUCLEOTIDE SEQUENCE [LARGE SCALE GENOMIC DNA]</scope>
    <source>
        <strain evidence="1 2">PB01</strain>
    </source>
</reference>
<dbReference type="EMBL" id="CP031223">
    <property type="protein sequence ID" value="QFG00379.1"/>
    <property type="molecule type" value="Genomic_DNA"/>
</dbReference>
<gene>
    <name evidence="1" type="ORF">PB01_17085</name>
</gene>
<dbReference type="Proteomes" id="UP000325517">
    <property type="component" value="Chromosome"/>
</dbReference>
<organism evidence="1 2">
    <name type="scientific">Psychrobacillus glaciei</name>
    <dbReference type="NCBI Taxonomy" id="2283160"/>
    <lineage>
        <taxon>Bacteria</taxon>
        <taxon>Bacillati</taxon>
        <taxon>Bacillota</taxon>
        <taxon>Bacilli</taxon>
        <taxon>Bacillales</taxon>
        <taxon>Bacillaceae</taxon>
        <taxon>Psychrobacillus</taxon>
    </lineage>
</organism>
<evidence type="ECO:0000313" key="2">
    <source>
        <dbReference type="Proteomes" id="UP000325517"/>
    </source>
</evidence>
<name>A0A5J6SQU9_9BACI</name>
<keyword evidence="2" id="KW-1185">Reference proteome</keyword>
<protein>
    <submittedName>
        <fullName evidence="1">Uncharacterized protein</fullName>
    </submittedName>
</protein>
<evidence type="ECO:0000313" key="1">
    <source>
        <dbReference type="EMBL" id="QFG00379.1"/>
    </source>
</evidence>
<dbReference type="KEGG" id="psyo:PB01_17085"/>
<proteinExistence type="predicted"/>
<sequence>MIDALELDVAKVPSSIYSSRMRYAVTPEQEKEIANYVNRQKTTRAKRNHLYVPCRCSATPGIPYRGRAAGPIKAEQRE</sequence>